<dbReference type="Gene3D" id="4.10.60.10">
    <property type="entry name" value="Zinc finger, CCHC-type"/>
    <property type="match status" value="1"/>
</dbReference>
<dbReference type="SUPFAM" id="SSF56672">
    <property type="entry name" value="DNA/RNA polymerases"/>
    <property type="match status" value="2"/>
</dbReference>
<reference evidence="4" key="1">
    <citation type="journal article" date="2022" name="Int. J. Mol. Sci.">
        <title>Draft Genome of Tanacetum Coccineum: Genomic Comparison of Closely Related Tanacetum-Family Plants.</title>
        <authorList>
            <person name="Yamashiro T."/>
            <person name="Shiraishi A."/>
            <person name="Nakayama K."/>
            <person name="Satake H."/>
        </authorList>
    </citation>
    <scope>NUCLEOTIDE SEQUENCE</scope>
</reference>
<feature type="region of interest" description="Disordered" evidence="2">
    <location>
        <begin position="730"/>
        <end position="767"/>
    </location>
</feature>
<dbReference type="InterPro" id="IPR036875">
    <property type="entry name" value="Znf_CCHC_sf"/>
</dbReference>
<dbReference type="Pfam" id="PF00098">
    <property type="entry name" value="zf-CCHC"/>
    <property type="match status" value="1"/>
</dbReference>
<reference evidence="4" key="2">
    <citation type="submission" date="2022-01" db="EMBL/GenBank/DDBJ databases">
        <authorList>
            <person name="Yamashiro T."/>
            <person name="Shiraishi A."/>
            <person name="Satake H."/>
            <person name="Nakayama K."/>
        </authorList>
    </citation>
    <scope>NUCLEOTIDE SEQUENCE</scope>
</reference>
<keyword evidence="1" id="KW-0862">Zinc</keyword>
<dbReference type="PANTHER" id="PTHR47592">
    <property type="entry name" value="PBF68 PROTEIN"/>
    <property type="match status" value="1"/>
</dbReference>
<dbReference type="InterPro" id="IPR043502">
    <property type="entry name" value="DNA/RNA_pol_sf"/>
</dbReference>
<keyword evidence="1" id="KW-0479">Metal-binding</keyword>
<feature type="compositionally biased region" description="Basic and acidic residues" evidence="2">
    <location>
        <begin position="730"/>
        <end position="745"/>
    </location>
</feature>
<evidence type="ECO:0000256" key="1">
    <source>
        <dbReference type="PROSITE-ProRule" id="PRU00047"/>
    </source>
</evidence>
<evidence type="ECO:0000256" key="2">
    <source>
        <dbReference type="SAM" id="MobiDB-lite"/>
    </source>
</evidence>
<accession>A0ABQ5CI00</accession>
<dbReference type="Pfam" id="PF14223">
    <property type="entry name" value="Retrotran_gag_2"/>
    <property type="match status" value="1"/>
</dbReference>
<dbReference type="EMBL" id="BQNB010014222">
    <property type="protein sequence ID" value="GJT25558.1"/>
    <property type="molecule type" value="Genomic_DNA"/>
</dbReference>
<dbReference type="SUPFAM" id="SSF57756">
    <property type="entry name" value="Retrovirus zinc finger-like domains"/>
    <property type="match status" value="1"/>
</dbReference>
<keyword evidence="1" id="KW-0863">Zinc-finger</keyword>
<dbReference type="CDD" id="cd09272">
    <property type="entry name" value="RNase_HI_RT_Ty1"/>
    <property type="match status" value="1"/>
</dbReference>
<sequence>MNCTPMGRAHIPTRETLLPNAFNITNFQKTWNMDTGYLYPVTQPSSLPSALMSLSSSTWHQRLSHPGDEVLRSLTYCNFISCNKEKSPHVCHACQLGKHVKLLFSSSTSIVSSCFEIIHSDIWTSPIPDWLPTEVVNSLALTVMRLLVRLPATIRTVLSLALTKHWLVHQLDVKNAFLNGDLSETASGTDTAYLLIYVDDIFLTASSTALLQKIIFSLHREFDMTDLGDLNYLGISVTRDPTGMFLSQKRYAMKLLEQAHMLNCNPTRTPVDTESKLGPEGTPISDHTLYRSLAGGLQYLTFTRPDLELLERAHMLNCNPTQTPVDTESKLSPEGTPISDPTLYQSLAEPYLAALKRILRYVRGSLEFGLQLYASSETSLVAYFDADWAGCPATRRSTSGCPATRRSTSDNVVAETAWLRDLLQELHTPLLTATLVYCDNVSAVYLSANPVQHQRTKHIEIDIHFVRDMVGMGHVRVLHVPSRYQYAYIFTKGLPLALFEEFRTISSVRLPLAQTAGDYQLISLMASKNLMQMSTDMVKLDRFDDGSFKHWQKKMQFLLATLKVAYVLTKPYPKESEDETLATSRERLMFENDDFICRGHILNAMSDPLFDVYQNYSTAKELWNALEERYSMEDATSKKFIVSKFNSYKMVDSRPIMDQMYELEHILSMFTQNNMNMDESIQVASIIDKLPSTWKDVKKNLKHRKDDLSLKDLGKHLLIEEQYRLENKTNDDTSKVHVVEEKGESSKAGGKKRRHDDKDKKKSKKNKKDVICYNCKKPGHFKRECRALKKKQDGGNDNKNKDNNFVAMISEAFSLEEEKSWWVDSGATRHVDARFDKNRFKAIPKTHEIPNETVSIEIPITTKGNNDDSFSDHQQVEPRRSTRQQRQRTFGPYFELYLVEGDRKGLIREYPIIYYLDKDPQTYSEAMKSHDSSFWKEAVNDEMDSIIGNNTWILVDLPPGSKAIKSKWIFKRKLRVDGSIEKFKARLVAKGFTQREGLDYFDTYAPTAFLNGELEEEVYMEQPEGFVIQGQENKVCKLIKSLYGLKQAPKQWHQKFDQVILSNGFRINKSDKCVYSRFINGKGVITCLYVDDMLIFRTDLEQVQMTKKLLSQNFDMKDLGEADVIQGIKILRRKID</sequence>
<evidence type="ECO:0000259" key="3">
    <source>
        <dbReference type="PROSITE" id="PS50158"/>
    </source>
</evidence>
<gene>
    <name evidence="4" type="ORF">Tco_0895495</name>
</gene>
<comment type="caution">
    <text evidence="4">The sequence shown here is derived from an EMBL/GenBank/DDBJ whole genome shotgun (WGS) entry which is preliminary data.</text>
</comment>
<dbReference type="Pfam" id="PF13976">
    <property type="entry name" value="gag_pre-integrs"/>
    <property type="match status" value="1"/>
</dbReference>
<dbReference type="PANTHER" id="PTHR47592:SF27">
    <property type="entry name" value="OS08G0421700 PROTEIN"/>
    <property type="match status" value="1"/>
</dbReference>
<dbReference type="InterPro" id="IPR013103">
    <property type="entry name" value="RVT_2"/>
</dbReference>
<dbReference type="InterPro" id="IPR025724">
    <property type="entry name" value="GAG-pre-integrase_dom"/>
</dbReference>
<name>A0ABQ5CI00_9ASTR</name>
<organism evidence="4 5">
    <name type="scientific">Tanacetum coccineum</name>
    <dbReference type="NCBI Taxonomy" id="301880"/>
    <lineage>
        <taxon>Eukaryota</taxon>
        <taxon>Viridiplantae</taxon>
        <taxon>Streptophyta</taxon>
        <taxon>Embryophyta</taxon>
        <taxon>Tracheophyta</taxon>
        <taxon>Spermatophyta</taxon>
        <taxon>Magnoliopsida</taxon>
        <taxon>eudicotyledons</taxon>
        <taxon>Gunneridae</taxon>
        <taxon>Pentapetalae</taxon>
        <taxon>asterids</taxon>
        <taxon>campanulids</taxon>
        <taxon>Asterales</taxon>
        <taxon>Asteraceae</taxon>
        <taxon>Asteroideae</taxon>
        <taxon>Anthemideae</taxon>
        <taxon>Anthemidinae</taxon>
        <taxon>Tanacetum</taxon>
    </lineage>
</organism>
<evidence type="ECO:0000313" key="5">
    <source>
        <dbReference type="Proteomes" id="UP001151760"/>
    </source>
</evidence>
<feature type="region of interest" description="Disordered" evidence="2">
    <location>
        <begin position="862"/>
        <end position="885"/>
    </location>
</feature>
<dbReference type="SMART" id="SM00343">
    <property type="entry name" value="ZnF_C2HC"/>
    <property type="match status" value="1"/>
</dbReference>
<feature type="compositionally biased region" description="Basic residues" evidence="2">
    <location>
        <begin position="749"/>
        <end position="767"/>
    </location>
</feature>
<feature type="compositionally biased region" description="Basic and acidic residues" evidence="2">
    <location>
        <begin position="870"/>
        <end position="880"/>
    </location>
</feature>
<dbReference type="PROSITE" id="PS50158">
    <property type="entry name" value="ZF_CCHC"/>
    <property type="match status" value="1"/>
</dbReference>
<dbReference type="InterPro" id="IPR001878">
    <property type="entry name" value="Znf_CCHC"/>
</dbReference>
<keyword evidence="5" id="KW-1185">Reference proteome</keyword>
<dbReference type="Proteomes" id="UP001151760">
    <property type="component" value="Unassembled WGS sequence"/>
</dbReference>
<feature type="domain" description="CCHC-type" evidence="3">
    <location>
        <begin position="772"/>
        <end position="786"/>
    </location>
</feature>
<protein>
    <submittedName>
        <fullName evidence="4">Ribonuclease H-like domain-containing protein</fullName>
    </submittedName>
</protein>
<evidence type="ECO:0000313" key="4">
    <source>
        <dbReference type="EMBL" id="GJT25558.1"/>
    </source>
</evidence>
<dbReference type="Pfam" id="PF07727">
    <property type="entry name" value="RVT_2"/>
    <property type="match status" value="2"/>
</dbReference>
<proteinExistence type="predicted"/>